<reference evidence="2" key="1">
    <citation type="submission" date="2022-05" db="EMBL/GenBank/DDBJ databases">
        <authorList>
            <person name="Jo J.-H."/>
            <person name="Im W.-T."/>
        </authorList>
    </citation>
    <scope>NUCLEOTIDE SEQUENCE</scope>
    <source>
        <strain evidence="2">SE158</strain>
    </source>
</reference>
<name>A0ABT0RKC5_9SPHN</name>
<evidence type="ECO:0000313" key="2">
    <source>
        <dbReference type="EMBL" id="MCL6682995.1"/>
    </source>
</evidence>
<dbReference type="Gene3D" id="3.30.1540.10">
    <property type="entry name" value="formyl-coa transferase, domain 3"/>
    <property type="match status" value="1"/>
</dbReference>
<dbReference type="RefSeq" id="WP_249846929.1">
    <property type="nucleotide sequence ID" value="NZ_JAMGBD010000001.1"/>
</dbReference>
<gene>
    <name evidence="2" type="ORF">LZ536_03630</name>
</gene>
<comment type="caution">
    <text evidence="2">The sequence shown here is derived from an EMBL/GenBank/DDBJ whole genome shotgun (WGS) entry which is preliminary data.</text>
</comment>
<dbReference type="Proteomes" id="UP001165363">
    <property type="component" value="Unassembled WGS sequence"/>
</dbReference>
<dbReference type="InterPro" id="IPR003673">
    <property type="entry name" value="CoA-Trfase_fam_III"/>
</dbReference>
<proteinExistence type="predicted"/>
<dbReference type="EMBL" id="JAMGBD010000001">
    <property type="protein sequence ID" value="MCL6682995.1"/>
    <property type="molecule type" value="Genomic_DNA"/>
</dbReference>
<evidence type="ECO:0000256" key="1">
    <source>
        <dbReference type="ARBA" id="ARBA00022679"/>
    </source>
</evidence>
<dbReference type="SUPFAM" id="SSF89796">
    <property type="entry name" value="CoA-transferase family III (CaiB/BaiF)"/>
    <property type="match status" value="1"/>
</dbReference>
<keyword evidence="3" id="KW-1185">Reference proteome</keyword>
<dbReference type="PANTHER" id="PTHR48207">
    <property type="entry name" value="SUCCINATE--HYDROXYMETHYLGLUTARATE COA-TRANSFERASE"/>
    <property type="match status" value="1"/>
</dbReference>
<dbReference type="Pfam" id="PF02515">
    <property type="entry name" value="CoA_transf_3"/>
    <property type="match status" value="1"/>
</dbReference>
<dbReference type="InterPro" id="IPR023606">
    <property type="entry name" value="CoA-Trfase_III_dom_1_sf"/>
</dbReference>
<accession>A0ABT0RKC5</accession>
<dbReference type="InterPro" id="IPR044855">
    <property type="entry name" value="CoA-Trfase_III_dom3_sf"/>
</dbReference>
<evidence type="ECO:0000313" key="3">
    <source>
        <dbReference type="Proteomes" id="UP001165363"/>
    </source>
</evidence>
<dbReference type="Gene3D" id="3.40.50.10540">
    <property type="entry name" value="Crotonobetainyl-coa:carnitine coa-transferase, domain 1"/>
    <property type="match status" value="1"/>
</dbReference>
<keyword evidence="1 2" id="KW-0808">Transferase</keyword>
<dbReference type="GO" id="GO:0016740">
    <property type="term" value="F:transferase activity"/>
    <property type="evidence" value="ECO:0007669"/>
    <property type="project" value="UniProtKB-KW"/>
</dbReference>
<sequence>MKPLDGIRVLDLSRVLAGPWCTQLLADLGAEVIKIERPGAGDDTRHWGPPWHSHGDEKVAAYFLAANRGKKSAAIDFSQPEGAALVRKMAAASDVVVENFKVGGLAKFGLDASTLRAANPRLVYASITGFGQDGPYADRAGYDYIIQGMGGLMSITGLPDGEPGGGPMRVGVAVVDLFTGLYASNAVLAAFNQRHVTGEGATIDLSLFDTQLAMLANQATNALISGKDPPRQGNTHPNIVPYQPFEAADQPIIIAVGNDRQFARLADLVGAPEWANDARFASNADRVANRNILVPLIAERIASKPAAEWLDRLEAAGIPAGPINRISQALGDPQAEHRKTVRHFGSGALGEIPTVGSPLRFNGQRADADLPPPALGEHTDQVLTEFGLGAAEIERLRSAGVIA</sequence>
<dbReference type="PANTHER" id="PTHR48207:SF3">
    <property type="entry name" value="SUCCINATE--HYDROXYMETHYLGLUTARATE COA-TRANSFERASE"/>
    <property type="match status" value="1"/>
</dbReference>
<dbReference type="InterPro" id="IPR050483">
    <property type="entry name" value="CoA-transferase_III_domain"/>
</dbReference>
<protein>
    <submittedName>
        <fullName evidence="2">CoA transferase</fullName>
    </submittedName>
</protein>
<organism evidence="2 3">
    <name type="scientific">Sphingomonas alba</name>
    <dbReference type="NCBI Taxonomy" id="2908208"/>
    <lineage>
        <taxon>Bacteria</taxon>
        <taxon>Pseudomonadati</taxon>
        <taxon>Pseudomonadota</taxon>
        <taxon>Alphaproteobacteria</taxon>
        <taxon>Sphingomonadales</taxon>
        <taxon>Sphingomonadaceae</taxon>
        <taxon>Sphingomonas</taxon>
    </lineage>
</organism>